<sequence>MSHASTFQYEKDFEIGSFQVHPSGKIRLSCVADLFQESSWGHADSADFGRNLMENGQMWVLSRMDFHCFNLPSWGDHVKVYTAGRGVEKLFAFREFMMTDEEDNILALCMTSYLLLNMESKRPMRPEQVLPSQLFDPLEKPDWQAAKVKVEGDLIASEKLMVRYSDLDLNDHVNNTSYILWVENILKERNIEKAKFLINFQAECMLGEVVEINLYQKEDRFIFQGLVGAKLVFLAEAY</sequence>
<evidence type="ECO:0000256" key="6">
    <source>
        <dbReference type="ARBA" id="ARBA00023098"/>
    </source>
</evidence>
<feature type="domain" description="Acyl-ACP thioesterase N-terminal hotdog" evidence="8">
    <location>
        <begin position="8"/>
        <end position="125"/>
    </location>
</feature>
<name>A0A1N6EII8_9BACT</name>
<evidence type="ECO:0000259" key="9">
    <source>
        <dbReference type="Pfam" id="PF20791"/>
    </source>
</evidence>
<dbReference type="AlphaFoldDB" id="A0A1N6EII8"/>
<evidence type="ECO:0000313" key="11">
    <source>
        <dbReference type="Proteomes" id="UP000185221"/>
    </source>
</evidence>
<comment type="similarity">
    <text evidence="1">Belongs to the acyl-ACP thioesterase family.</text>
</comment>
<protein>
    <submittedName>
        <fullName evidence="10">Acyl-ACP thioesterase</fullName>
    </submittedName>
</protein>
<dbReference type="EMBL" id="FSRC01000001">
    <property type="protein sequence ID" value="SIN82855.1"/>
    <property type="molecule type" value="Genomic_DNA"/>
</dbReference>
<dbReference type="RefSeq" id="WP_074224856.1">
    <property type="nucleotide sequence ID" value="NZ_FSRC01000001.1"/>
</dbReference>
<dbReference type="InterPro" id="IPR045023">
    <property type="entry name" value="FATA/B"/>
</dbReference>
<dbReference type="STRING" id="226505.SAMN05444394_2200"/>
<keyword evidence="2" id="KW-0444">Lipid biosynthesis</keyword>
<keyword evidence="6" id="KW-0443">Lipid metabolism</keyword>
<dbReference type="InterPro" id="IPR029069">
    <property type="entry name" value="HotDog_dom_sf"/>
</dbReference>
<dbReference type="PANTHER" id="PTHR31727">
    <property type="entry name" value="OLEOYL-ACYL CARRIER PROTEIN THIOESTERASE 1, CHLOROPLASTIC"/>
    <property type="match status" value="1"/>
</dbReference>
<feature type="domain" description="Acyl-ACP thioesterase-like C-terminal" evidence="9">
    <location>
        <begin position="157"/>
        <end position="218"/>
    </location>
</feature>
<evidence type="ECO:0000256" key="7">
    <source>
        <dbReference type="ARBA" id="ARBA00023160"/>
    </source>
</evidence>
<reference evidence="11" key="1">
    <citation type="submission" date="2016-11" db="EMBL/GenBank/DDBJ databases">
        <authorList>
            <person name="Varghese N."/>
            <person name="Submissions S."/>
        </authorList>
    </citation>
    <scope>NUCLEOTIDE SEQUENCE [LARGE SCALE GENOMIC DNA]</scope>
    <source>
        <strain evidence="11">DSM 15292</strain>
    </source>
</reference>
<keyword evidence="5" id="KW-0809">Transit peptide</keyword>
<dbReference type="Gene3D" id="3.10.129.10">
    <property type="entry name" value="Hotdog Thioesterase"/>
    <property type="match status" value="1"/>
</dbReference>
<organism evidence="10 11">
    <name type="scientific">Algoriphagus halophilus</name>
    <dbReference type="NCBI Taxonomy" id="226505"/>
    <lineage>
        <taxon>Bacteria</taxon>
        <taxon>Pseudomonadati</taxon>
        <taxon>Bacteroidota</taxon>
        <taxon>Cytophagia</taxon>
        <taxon>Cytophagales</taxon>
        <taxon>Cyclobacteriaceae</taxon>
        <taxon>Algoriphagus</taxon>
    </lineage>
</organism>
<dbReference type="OrthoDB" id="9801517at2"/>
<dbReference type="InterPro" id="IPR049427">
    <property type="entry name" value="Acyl-ACP_TE_C"/>
</dbReference>
<evidence type="ECO:0000256" key="5">
    <source>
        <dbReference type="ARBA" id="ARBA00022946"/>
    </source>
</evidence>
<keyword evidence="4" id="KW-0276">Fatty acid metabolism</keyword>
<dbReference type="GO" id="GO:0016297">
    <property type="term" value="F:fatty acyl-[ACP] hydrolase activity"/>
    <property type="evidence" value="ECO:0007669"/>
    <property type="project" value="InterPro"/>
</dbReference>
<evidence type="ECO:0000256" key="2">
    <source>
        <dbReference type="ARBA" id="ARBA00022516"/>
    </source>
</evidence>
<dbReference type="Pfam" id="PF20791">
    <property type="entry name" value="Acyl-ACP_TE_C"/>
    <property type="match status" value="1"/>
</dbReference>
<keyword evidence="11" id="KW-1185">Reference proteome</keyword>
<dbReference type="Proteomes" id="UP000185221">
    <property type="component" value="Unassembled WGS sequence"/>
</dbReference>
<keyword evidence="3" id="KW-0378">Hydrolase</keyword>
<dbReference type="GO" id="GO:0000036">
    <property type="term" value="F:acyl carrier activity"/>
    <property type="evidence" value="ECO:0007669"/>
    <property type="project" value="TreeGrafter"/>
</dbReference>
<evidence type="ECO:0000313" key="10">
    <source>
        <dbReference type="EMBL" id="SIN82855.1"/>
    </source>
</evidence>
<dbReference type="Pfam" id="PF01643">
    <property type="entry name" value="Acyl-ACP_TE"/>
    <property type="match status" value="1"/>
</dbReference>
<proteinExistence type="inferred from homology"/>
<gene>
    <name evidence="10" type="ORF">SAMN05444394_2200</name>
</gene>
<keyword evidence="7" id="KW-0275">Fatty acid biosynthesis</keyword>
<evidence type="ECO:0000256" key="1">
    <source>
        <dbReference type="ARBA" id="ARBA00006500"/>
    </source>
</evidence>
<evidence type="ECO:0000256" key="4">
    <source>
        <dbReference type="ARBA" id="ARBA00022832"/>
    </source>
</evidence>
<evidence type="ECO:0000259" key="8">
    <source>
        <dbReference type="Pfam" id="PF01643"/>
    </source>
</evidence>
<accession>A0A1N6EII8</accession>
<evidence type="ECO:0000256" key="3">
    <source>
        <dbReference type="ARBA" id="ARBA00022801"/>
    </source>
</evidence>
<dbReference type="PANTHER" id="PTHR31727:SF6">
    <property type="entry name" value="OLEOYL-ACYL CARRIER PROTEIN THIOESTERASE 1, CHLOROPLASTIC"/>
    <property type="match status" value="1"/>
</dbReference>
<dbReference type="SUPFAM" id="SSF54637">
    <property type="entry name" value="Thioesterase/thiol ester dehydrase-isomerase"/>
    <property type="match status" value="2"/>
</dbReference>
<dbReference type="InterPro" id="IPR002864">
    <property type="entry name" value="Acyl-ACP_thioesterase_NHD"/>
</dbReference>